<dbReference type="Pfam" id="PF02909">
    <property type="entry name" value="TetR_C_1"/>
    <property type="match status" value="1"/>
</dbReference>
<evidence type="ECO:0000313" key="8">
    <source>
        <dbReference type="Proteomes" id="UP001500902"/>
    </source>
</evidence>
<dbReference type="Proteomes" id="UP001500902">
    <property type="component" value="Unassembled WGS sequence"/>
</dbReference>
<dbReference type="PANTHER" id="PTHR30055">
    <property type="entry name" value="HTH-TYPE TRANSCRIPTIONAL REGULATOR RUTR"/>
    <property type="match status" value="1"/>
</dbReference>
<sequence>MLTCAQCGTELTAAPRGRRPRYCSRSCQARAYRARLGSRPDQETGRATGERSAPTPALRAEPRSASDAGLSRERIVRTAIGIANADGLESMSMRYVAHELGVKVMSLYNYIDGKDELIDLMVEAVFSEDGERLPGGGGWRAELEAAARWEWALYSTYPWVLEVIATVQPPLVPSLLAGFERGLSALDGLGLDPVTTHHIYLGVSGIVQGLALLRVSEIASERRGGHISLSQWRAVKVPAVLEELGTDRYPRQAALHSNPGVLTDLEEIFEFSLRRLLDGISLFLEGQPGPSPEG</sequence>
<evidence type="ECO:0000313" key="7">
    <source>
        <dbReference type="EMBL" id="GAA3688008.1"/>
    </source>
</evidence>
<dbReference type="EMBL" id="BAAAZP010000107">
    <property type="protein sequence ID" value="GAA3688008.1"/>
    <property type="molecule type" value="Genomic_DNA"/>
</dbReference>
<accession>A0ABP7CDI7</accession>
<proteinExistence type="predicted"/>
<dbReference type="Gene3D" id="1.10.10.60">
    <property type="entry name" value="Homeodomain-like"/>
    <property type="match status" value="1"/>
</dbReference>
<keyword evidence="2 4" id="KW-0238">DNA-binding</keyword>
<gene>
    <name evidence="7" type="ORF">GCM10022224_061610</name>
</gene>
<keyword evidence="1" id="KW-0805">Transcription regulation</keyword>
<evidence type="ECO:0000256" key="2">
    <source>
        <dbReference type="ARBA" id="ARBA00023125"/>
    </source>
</evidence>
<evidence type="ECO:0000256" key="1">
    <source>
        <dbReference type="ARBA" id="ARBA00023015"/>
    </source>
</evidence>
<name>A0ABP7CDI7_9ACTN</name>
<evidence type="ECO:0000256" key="3">
    <source>
        <dbReference type="ARBA" id="ARBA00023163"/>
    </source>
</evidence>
<dbReference type="SUPFAM" id="SSF46689">
    <property type="entry name" value="Homeodomain-like"/>
    <property type="match status" value="1"/>
</dbReference>
<keyword evidence="8" id="KW-1185">Reference proteome</keyword>
<dbReference type="Gene3D" id="1.10.357.10">
    <property type="entry name" value="Tetracycline Repressor, domain 2"/>
    <property type="match status" value="1"/>
</dbReference>
<feature type="region of interest" description="Disordered" evidence="5">
    <location>
        <begin position="34"/>
        <end position="69"/>
    </location>
</feature>
<keyword evidence="3" id="KW-0804">Transcription</keyword>
<dbReference type="InterPro" id="IPR004111">
    <property type="entry name" value="Repressor_TetR_C"/>
</dbReference>
<dbReference type="InterPro" id="IPR050109">
    <property type="entry name" value="HTH-type_TetR-like_transc_reg"/>
</dbReference>
<protein>
    <submittedName>
        <fullName evidence="7">TetR/AcrR family transcriptional regulator</fullName>
    </submittedName>
</protein>
<dbReference type="InterPro" id="IPR001647">
    <property type="entry name" value="HTH_TetR"/>
</dbReference>
<feature type="compositionally biased region" description="Basic and acidic residues" evidence="5">
    <location>
        <begin position="60"/>
        <end position="69"/>
    </location>
</feature>
<dbReference type="PANTHER" id="PTHR30055:SF151">
    <property type="entry name" value="TRANSCRIPTIONAL REGULATORY PROTEIN"/>
    <property type="match status" value="1"/>
</dbReference>
<evidence type="ECO:0000256" key="5">
    <source>
        <dbReference type="SAM" id="MobiDB-lite"/>
    </source>
</evidence>
<organism evidence="7 8">
    <name type="scientific">Nonomuraea antimicrobica</name>
    <dbReference type="NCBI Taxonomy" id="561173"/>
    <lineage>
        <taxon>Bacteria</taxon>
        <taxon>Bacillati</taxon>
        <taxon>Actinomycetota</taxon>
        <taxon>Actinomycetes</taxon>
        <taxon>Streptosporangiales</taxon>
        <taxon>Streptosporangiaceae</taxon>
        <taxon>Nonomuraea</taxon>
    </lineage>
</organism>
<feature type="domain" description="HTH tetR-type" evidence="6">
    <location>
        <begin position="69"/>
        <end position="129"/>
    </location>
</feature>
<dbReference type="SUPFAM" id="SSF48498">
    <property type="entry name" value="Tetracyclin repressor-like, C-terminal domain"/>
    <property type="match status" value="1"/>
</dbReference>
<dbReference type="RefSeq" id="WP_344886119.1">
    <property type="nucleotide sequence ID" value="NZ_BAAAZP010000107.1"/>
</dbReference>
<evidence type="ECO:0000256" key="4">
    <source>
        <dbReference type="PROSITE-ProRule" id="PRU00335"/>
    </source>
</evidence>
<reference evidence="8" key="1">
    <citation type="journal article" date="2019" name="Int. J. Syst. Evol. Microbiol.">
        <title>The Global Catalogue of Microorganisms (GCM) 10K type strain sequencing project: providing services to taxonomists for standard genome sequencing and annotation.</title>
        <authorList>
            <consortium name="The Broad Institute Genomics Platform"/>
            <consortium name="The Broad Institute Genome Sequencing Center for Infectious Disease"/>
            <person name="Wu L."/>
            <person name="Ma J."/>
        </authorList>
    </citation>
    <scope>NUCLEOTIDE SEQUENCE [LARGE SCALE GENOMIC DNA]</scope>
    <source>
        <strain evidence="8">JCM 16904</strain>
    </source>
</reference>
<dbReference type="PROSITE" id="PS50977">
    <property type="entry name" value="HTH_TETR_2"/>
    <property type="match status" value="1"/>
</dbReference>
<dbReference type="InterPro" id="IPR036271">
    <property type="entry name" value="Tet_transcr_reg_TetR-rel_C_sf"/>
</dbReference>
<evidence type="ECO:0000259" key="6">
    <source>
        <dbReference type="PROSITE" id="PS50977"/>
    </source>
</evidence>
<dbReference type="InterPro" id="IPR009057">
    <property type="entry name" value="Homeodomain-like_sf"/>
</dbReference>
<feature type="DNA-binding region" description="H-T-H motif" evidence="4">
    <location>
        <begin position="92"/>
        <end position="111"/>
    </location>
</feature>
<comment type="caution">
    <text evidence="7">The sequence shown here is derived from an EMBL/GenBank/DDBJ whole genome shotgun (WGS) entry which is preliminary data.</text>
</comment>